<reference evidence="1 2" key="1">
    <citation type="journal article" date="2018" name="Genomics">
        <title>Molecular footprints of inshore aquatic adaptation in Indo-Pacific humpback dolphin (Sousa chinensis).</title>
        <authorList>
            <person name="Ming Y."/>
            <person name="Jian J."/>
            <person name="Yu F."/>
            <person name="Yu X."/>
            <person name="Wang J."/>
            <person name="Liu W."/>
        </authorList>
    </citation>
    <scope>NUCLEOTIDE SEQUENCE [LARGE SCALE GENOMIC DNA]</scope>
    <source>
        <strain evidence="1">MY-2018</strain>
        <tissue evidence="1">Skin</tissue>
    </source>
</reference>
<gene>
    <name evidence="1" type="ORF">DBR06_SOUSAS6710037</name>
</gene>
<name>A0A484GNX5_SOUCH</name>
<feature type="non-terminal residue" evidence="1">
    <location>
        <position position="31"/>
    </location>
</feature>
<organism evidence="1 2">
    <name type="scientific">Sousa chinensis</name>
    <name type="common">Indo-pacific humpbacked dolphin</name>
    <name type="synonym">Steno chinensis</name>
    <dbReference type="NCBI Taxonomy" id="103600"/>
    <lineage>
        <taxon>Eukaryota</taxon>
        <taxon>Metazoa</taxon>
        <taxon>Chordata</taxon>
        <taxon>Craniata</taxon>
        <taxon>Vertebrata</taxon>
        <taxon>Euteleostomi</taxon>
        <taxon>Mammalia</taxon>
        <taxon>Eutheria</taxon>
        <taxon>Laurasiatheria</taxon>
        <taxon>Artiodactyla</taxon>
        <taxon>Whippomorpha</taxon>
        <taxon>Cetacea</taxon>
        <taxon>Odontoceti</taxon>
        <taxon>Delphinidae</taxon>
        <taxon>Sousa</taxon>
    </lineage>
</organism>
<evidence type="ECO:0000313" key="2">
    <source>
        <dbReference type="Proteomes" id="UP000295264"/>
    </source>
</evidence>
<dbReference type="EMBL" id="QWLN02005708">
    <property type="protein sequence ID" value="TEA37303.1"/>
    <property type="molecule type" value="Genomic_DNA"/>
</dbReference>
<dbReference type="Proteomes" id="UP000295264">
    <property type="component" value="Unassembled WGS sequence"/>
</dbReference>
<protein>
    <submittedName>
        <fullName evidence="1">Uncharacterized protein</fullName>
    </submittedName>
</protein>
<proteinExistence type="predicted"/>
<comment type="caution">
    <text evidence="1">The sequence shown here is derived from an EMBL/GenBank/DDBJ whole genome shotgun (WGS) entry which is preliminary data.</text>
</comment>
<sequence>MSYCRVTSGLGSWTLGFSASHKFLDRLGENR</sequence>
<keyword evidence="2" id="KW-1185">Reference proteome</keyword>
<dbReference type="AlphaFoldDB" id="A0A484GNX5"/>
<evidence type="ECO:0000313" key="1">
    <source>
        <dbReference type="EMBL" id="TEA37303.1"/>
    </source>
</evidence>
<accession>A0A484GNX5</accession>